<evidence type="ECO:0000256" key="1">
    <source>
        <dbReference type="ARBA" id="ARBA00006382"/>
    </source>
</evidence>
<dbReference type="PANTHER" id="PTHR42722">
    <property type="entry name" value="LEUCINE DEHYDROGENASE"/>
    <property type="match status" value="1"/>
</dbReference>
<dbReference type="InterPro" id="IPR016211">
    <property type="entry name" value="Glu/Phe/Leu/Val/Trp_DH_bac/arc"/>
</dbReference>
<keyword evidence="7" id="KW-1185">Reference proteome</keyword>
<sequence length="369" mass="38517">MITAQEIAPGSLSNSLTVFDHFEFDDHEDVVFVRDKVTGLTAIIAVHDTTLGPALGGCRIWPYQTTADALTDALRLSRGMTYKNALAGLDLGGGKAVIIADPCKDKTPELMEAFGAHVERLAGTYITAEDVGVSPQDMEAVALQTNHVRGTKASGLGDPSPFTALGVFSGLQAAANHVYGTHDLTGKRVSVQGLGHVGFDLCRHLHDAGAQLIVADIHAPAVARAVETFGAEAVDANSAHKVEADIFAPCALGGILNGRTIPQISAKIIAGAANNQLHRPADGLALNKRGILYAPDYAINAGGVISIALAIPGGGAQKVKEKTLTIGDTLARIFQKSAAQGATPEQIADQLAEERLVRSFHDKQAVDSS</sequence>
<dbReference type="PROSITE" id="PS00074">
    <property type="entry name" value="GLFV_DEHYDROGENASE"/>
    <property type="match status" value="1"/>
</dbReference>
<dbReference type="InterPro" id="IPR006097">
    <property type="entry name" value="Glu/Leu/Phe/Val/Trp_DH_dimer"/>
</dbReference>
<dbReference type="InterPro" id="IPR036291">
    <property type="entry name" value="NAD(P)-bd_dom_sf"/>
</dbReference>
<dbReference type="Pfam" id="PF00208">
    <property type="entry name" value="ELFV_dehydrog"/>
    <property type="match status" value="1"/>
</dbReference>
<keyword evidence="2 4" id="KW-0560">Oxidoreductase</keyword>
<evidence type="ECO:0000256" key="2">
    <source>
        <dbReference type="ARBA" id="ARBA00023002"/>
    </source>
</evidence>
<evidence type="ECO:0000313" key="7">
    <source>
        <dbReference type="Proteomes" id="UP001385499"/>
    </source>
</evidence>
<keyword evidence="3" id="KW-0520">NAD</keyword>
<accession>A0ABU8TG94</accession>
<evidence type="ECO:0000256" key="4">
    <source>
        <dbReference type="RuleBase" id="RU004417"/>
    </source>
</evidence>
<dbReference type="Proteomes" id="UP001385499">
    <property type="component" value="Unassembled WGS sequence"/>
</dbReference>
<dbReference type="PANTHER" id="PTHR42722:SF1">
    <property type="entry name" value="VALINE DEHYDROGENASE"/>
    <property type="match status" value="1"/>
</dbReference>
<organism evidence="6 7">
    <name type="scientific">Roseibium algae</name>
    <dbReference type="NCBI Taxonomy" id="3123038"/>
    <lineage>
        <taxon>Bacteria</taxon>
        <taxon>Pseudomonadati</taxon>
        <taxon>Pseudomonadota</taxon>
        <taxon>Alphaproteobacteria</taxon>
        <taxon>Hyphomicrobiales</taxon>
        <taxon>Stappiaceae</taxon>
        <taxon>Roseibium</taxon>
    </lineage>
</organism>
<evidence type="ECO:0000259" key="5">
    <source>
        <dbReference type="SMART" id="SM00839"/>
    </source>
</evidence>
<dbReference type="InterPro" id="IPR046346">
    <property type="entry name" value="Aminoacid_DH-like_N_sf"/>
</dbReference>
<feature type="domain" description="Glutamate/phenylalanine/leucine/valine/L-tryptophan dehydrogenase C-terminal" evidence="5">
    <location>
        <begin position="157"/>
        <end position="364"/>
    </location>
</feature>
<dbReference type="InterPro" id="IPR006096">
    <property type="entry name" value="Glu/Leu/Phe/Val/Trp_DH_C"/>
</dbReference>
<proteinExistence type="inferred from homology"/>
<dbReference type="InterPro" id="IPR033524">
    <property type="entry name" value="Glu/Leu/Phe/Val_DH_AS"/>
</dbReference>
<protein>
    <submittedName>
        <fullName evidence="6">Glu/Leu/Phe/Val dehydrogenase dimerization domain-containing protein</fullName>
    </submittedName>
</protein>
<evidence type="ECO:0000313" key="6">
    <source>
        <dbReference type="EMBL" id="MEJ8473141.1"/>
    </source>
</evidence>
<name>A0ABU8TG94_9HYPH</name>
<dbReference type="PRINTS" id="PR00082">
    <property type="entry name" value="GLFDHDRGNASE"/>
</dbReference>
<dbReference type="InterPro" id="IPR006095">
    <property type="entry name" value="Glu/Leu/Phe/Val/Trp_DH"/>
</dbReference>
<dbReference type="Gene3D" id="3.40.50.720">
    <property type="entry name" value="NAD(P)-binding Rossmann-like Domain"/>
    <property type="match status" value="1"/>
</dbReference>
<dbReference type="SUPFAM" id="SSF51735">
    <property type="entry name" value="NAD(P)-binding Rossmann-fold domains"/>
    <property type="match status" value="1"/>
</dbReference>
<dbReference type="RefSeq" id="WP_340272655.1">
    <property type="nucleotide sequence ID" value="NZ_JBAKIA010000001.1"/>
</dbReference>
<dbReference type="SMART" id="SM00839">
    <property type="entry name" value="ELFV_dehydrog"/>
    <property type="match status" value="1"/>
</dbReference>
<dbReference type="Gene3D" id="3.40.50.10860">
    <property type="entry name" value="Leucine Dehydrogenase, chain A, domain 1"/>
    <property type="match status" value="1"/>
</dbReference>
<dbReference type="SUPFAM" id="SSF53223">
    <property type="entry name" value="Aminoacid dehydrogenase-like, N-terminal domain"/>
    <property type="match status" value="1"/>
</dbReference>
<reference evidence="6 7" key="1">
    <citation type="submission" date="2024-02" db="EMBL/GenBank/DDBJ databases">
        <title>Roseibium algae sp. nov., isolated from marine alga (Grateloupia sp.), showing potential in myo-inositol conversion.</title>
        <authorList>
            <person name="Wang Y."/>
        </authorList>
    </citation>
    <scope>NUCLEOTIDE SEQUENCE [LARGE SCALE GENOMIC DNA]</scope>
    <source>
        <strain evidence="6 7">H3510</strain>
    </source>
</reference>
<dbReference type="Pfam" id="PF02812">
    <property type="entry name" value="ELFV_dehydrog_N"/>
    <property type="match status" value="1"/>
</dbReference>
<dbReference type="PIRSF" id="PIRSF000188">
    <property type="entry name" value="Phe_leu_dh"/>
    <property type="match status" value="1"/>
</dbReference>
<dbReference type="EMBL" id="JBAKIA010000001">
    <property type="protein sequence ID" value="MEJ8473141.1"/>
    <property type="molecule type" value="Genomic_DNA"/>
</dbReference>
<evidence type="ECO:0000256" key="3">
    <source>
        <dbReference type="ARBA" id="ARBA00023027"/>
    </source>
</evidence>
<gene>
    <name evidence="6" type="ORF">V6575_03500</name>
</gene>
<comment type="similarity">
    <text evidence="1 4">Belongs to the Glu/Leu/Phe/Val dehydrogenases family.</text>
</comment>
<dbReference type="CDD" id="cd01075">
    <property type="entry name" value="NAD_bind_Leu_Phe_Val_DH"/>
    <property type="match status" value="1"/>
</dbReference>
<comment type="caution">
    <text evidence="6">The sequence shown here is derived from an EMBL/GenBank/DDBJ whole genome shotgun (WGS) entry which is preliminary data.</text>
</comment>